<evidence type="ECO:0000256" key="1">
    <source>
        <dbReference type="SAM" id="MobiDB-lite"/>
    </source>
</evidence>
<dbReference type="AlphaFoldDB" id="A0A0P1EFS6"/>
<accession>A0A0P1EFS6</accession>
<protein>
    <submittedName>
        <fullName evidence="2">Uncharacterized protein</fullName>
    </submittedName>
</protein>
<proteinExistence type="predicted"/>
<organism evidence="2 3">
    <name type="scientific">Ruegeria atlantica</name>
    <dbReference type="NCBI Taxonomy" id="81569"/>
    <lineage>
        <taxon>Bacteria</taxon>
        <taxon>Pseudomonadati</taxon>
        <taxon>Pseudomonadota</taxon>
        <taxon>Alphaproteobacteria</taxon>
        <taxon>Rhodobacterales</taxon>
        <taxon>Roseobacteraceae</taxon>
        <taxon>Ruegeria</taxon>
    </lineage>
</organism>
<gene>
    <name evidence="2" type="ORF">RUA4292_03186</name>
</gene>
<dbReference type="EMBL" id="CYPU01000049">
    <property type="protein sequence ID" value="CUH48994.1"/>
    <property type="molecule type" value="Genomic_DNA"/>
</dbReference>
<name>A0A0P1EFS6_9RHOB</name>
<feature type="region of interest" description="Disordered" evidence="1">
    <location>
        <begin position="1"/>
        <end position="25"/>
    </location>
</feature>
<reference evidence="2 3" key="1">
    <citation type="submission" date="2015-09" db="EMBL/GenBank/DDBJ databases">
        <authorList>
            <consortium name="Swine Surveillance"/>
        </authorList>
    </citation>
    <scope>NUCLEOTIDE SEQUENCE [LARGE SCALE GENOMIC DNA]</scope>
    <source>
        <strain evidence="2 3">CECT 4292</strain>
    </source>
</reference>
<dbReference type="Proteomes" id="UP000050783">
    <property type="component" value="Unassembled WGS sequence"/>
</dbReference>
<evidence type="ECO:0000313" key="2">
    <source>
        <dbReference type="EMBL" id="CUH48994.1"/>
    </source>
</evidence>
<evidence type="ECO:0000313" key="3">
    <source>
        <dbReference type="Proteomes" id="UP000050783"/>
    </source>
</evidence>
<sequence>MQRAANDYSEPKVPNAARSTNGSKAQEAGFAKFERLFKSGLSVNDS</sequence>